<evidence type="ECO:0000259" key="2">
    <source>
        <dbReference type="Pfam" id="PF22725"/>
    </source>
</evidence>
<dbReference type="Gene3D" id="3.30.360.10">
    <property type="entry name" value="Dihydrodipicolinate Reductase, domain 2"/>
    <property type="match status" value="1"/>
</dbReference>
<dbReference type="Pfam" id="PF01408">
    <property type="entry name" value="GFO_IDH_MocA"/>
    <property type="match status" value="1"/>
</dbReference>
<dbReference type="GO" id="GO:0000166">
    <property type="term" value="F:nucleotide binding"/>
    <property type="evidence" value="ECO:0007669"/>
    <property type="project" value="InterPro"/>
</dbReference>
<dbReference type="Pfam" id="PF22725">
    <property type="entry name" value="GFO_IDH_MocA_C3"/>
    <property type="match status" value="1"/>
</dbReference>
<comment type="caution">
    <text evidence="3">The sequence shown here is derived from an EMBL/GenBank/DDBJ whole genome shotgun (WGS) entry which is preliminary data.</text>
</comment>
<dbReference type="Gene3D" id="3.40.50.720">
    <property type="entry name" value="NAD(P)-binding Rossmann-like Domain"/>
    <property type="match status" value="1"/>
</dbReference>
<accession>A0A495A251</accession>
<organism evidence="3 4">
    <name type="scientific">Oceanobacillus halophilus</name>
    <dbReference type="NCBI Taxonomy" id="930130"/>
    <lineage>
        <taxon>Bacteria</taxon>
        <taxon>Bacillati</taxon>
        <taxon>Bacillota</taxon>
        <taxon>Bacilli</taxon>
        <taxon>Bacillales</taxon>
        <taxon>Bacillaceae</taxon>
        <taxon>Oceanobacillus</taxon>
    </lineage>
</organism>
<dbReference type="PANTHER" id="PTHR43054:SF1">
    <property type="entry name" value="SCYLLO-INOSITOL 2-DEHYDROGENASE (NADP(+)) IOLU"/>
    <property type="match status" value="1"/>
</dbReference>
<dbReference type="Proteomes" id="UP000269301">
    <property type="component" value="Unassembled WGS sequence"/>
</dbReference>
<evidence type="ECO:0000313" key="4">
    <source>
        <dbReference type="Proteomes" id="UP000269301"/>
    </source>
</evidence>
<dbReference type="InterPro" id="IPR055170">
    <property type="entry name" value="GFO_IDH_MocA-like_dom"/>
</dbReference>
<name>A0A495A251_9BACI</name>
<dbReference type="InterPro" id="IPR000683">
    <property type="entry name" value="Gfo/Idh/MocA-like_OxRdtase_N"/>
</dbReference>
<dbReference type="AlphaFoldDB" id="A0A495A251"/>
<evidence type="ECO:0000313" key="3">
    <source>
        <dbReference type="EMBL" id="RKQ33162.1"/>
    </source>
</evidence>
<feature type="domain" description="GFO/IDH/MocA-like oxidoreductase" evidence="2">
    <location>
        <begin position="137"/>
        <end position="246"/>
    </location>
</feature>
<dbReference type="PANTHER" id="PTHR43054">
    <property type="match status" value="1"/>
</dbReference>
<dbReference type="RefSeq" id="WP_121204324.1">
    <property type="nucleotide sequence ID" value="NZ_RBZP01000007.1"/>
</dbReference>
<feature type="domain" description="Gfo/Idh/MocA-like oxidoreductase N-terminal" evidence="1">
    <location>
        <begin position="6"/>
        <end position="120"/>
    </location>
</feature>
<dbReference type="InterPro" id="IPR036291">
    <property type="entry name" value="NAD(P)-bd_dom_sf"/>
</dbReference>
<dbReference type="SUPFAM" id="SSF51735">
    <property type="entry name" value="NAD(P)-binding Rossmann-fold domains"/>
    <property type="match status" value="1"/>
</dbReference>
<evidence type="ECO:0000259" key="1">
    <source>
        <dbReference type="Pfam" id="PF01408"/>
    </source>
</evidence>
<sequence length="318" mass="36554">MKTFSTIGTSWITESFIKAAHQTGKAELSSVYSRSENTAKKFARKNGSTNWYTDLEEMLKEDTDFIYIASPNTFHYEHMVKAIKKKKHVFCEKPMFITEQEWKDIDELAEREGVFVFEGYRHLYSPNYERLKGALNDIGKIRSGILQYVQYSSRYDAFMEGKNPNVFSKGFAGGALMDLGVYPLSMAIDLFGEPVKLDYFPVKLSNGIDGSGTLVLSYENYVITILCSKIAQGFIPSEFHGEEGTVTIDHIAPISKITHFDRENNEKHELAKEQLELDMVYETDEFIRMISENDKDSYKKAMERSRQVVKCLEYINNN</sequence>
<protein>
    <submittedName>
        <fullName evidence="3">Gfo/Idh/MocA family oxidoreductase</fullName>
    </submittedName>
</protein>
<gene>
    <name evidence="3" type="ORF">D8M06_10285</name>
</gene>
<dbReference type="OrthoDB" id="9815825at2"/>
<dbReference type="SUPFAM" id="SSF55347">
    <property type="entry name" value="Glyceraldehyde-3-phosphate dehydrogenase-like, C-terminal domain"/>
    <property type="match status" value="1"/>
</dbReference>
<reference evidence="3 4" key="1">
    <citation type="journal article" date="2016" name="Int. J. Syst. Evol. Microbiol.">
        <title>Oceanobacillus halophilus sp. nov., a novel moderately halophilic bacterium from a hypersaline lake.</title>
        <authorList>
            <person name="Amoozegar M.A."/>
            <person name="Bagheri M."/>
            <person name="Makhdoumi A."/>
            <person name="Nikou M.M."/>
            <person name="Fazeli S.A.S."/>
            <person name="Schumann P."/>
            <person name="Sproer C."/>
            <person name="Sanchez-Porro C."/>
            <person name="Ventosa A."/>
        </authorList>
    </citation>
    <scope>NUCLEOTIDE SEQUENCE [LARGE SCALE GENOMIC DNA]</scope>
    <source>
        <strain evidence="3 4">DSM 23996</strain>
    </source>
</reference>
<keyword evidence="4" id="KW-1185">Reference proteome</keyword>
<proteinExistence type="predicted"/>
<dbReference type="EMBL" id="RBZP01000007">
    <property type="protein sequence ID" value="RKQ33162.1"/>
    <property type="molecule type" value="Genomic_DNA"/>
</dbReference>